<evidence type="ECO:0000256" key="1">
    <source>
        <dbReference type="SAM" id="MobiDB-lite"/>
    </source>
</evidence>
<dbReference type="AlphaFoldDB" id="A0A0B7MZ13"/>
<feature type="region of interest" description="Disordered" evidence="1">
    <location>
        <begin position="45"/>
        <end position="67"/>
    </location>
</feature>
<dbReference type="EMBL" id="LN719568">
    <property type="protein sequence ID" value="CEP08475.1"/>
    <property type="molecule type" value="Genomic_DNA"/>
</dbReference>
<name>A0A0B7MZ13_9FUNG</name>
<organism evidence="2 3">
    <name type="scientific">Parasitella parasitica</name>
    <dbReference type="NCBI Taxonomy" id="35722"/>
    <lineage>
        <taxon>Eukaryota</taxon>
        <taxon>Fungi</taxon>
        <taxon>Fungi incertae sedis</taxon>
        <taxon>Mucoromycota</taxon>
        <taxon>Mucoromycotina</taxon>
        <taxon>Mucoromycetes</taxon>
        <taxon>Mucorales</taxon>
        <taxon>Mucorineae</taxon>
        <taxon>Mucoraceae</taxon>
        <taxon>Parasitella</taxon>
    </lineage>
</organism>
<accession>A0A0B7MZ13</accession>
<gene>
    <name evidence="2" type="primary">PARPA_01795.1 scaffold 1567</name>
</gene>
<dbReference type="Proteomes" id="UP000054107">
    <property type="component" value="Unassembled WGS sequence"/>
</dbReference>
<evidence type="ECO:0000313" key="2">
    <source>
        <dbReference type="EMBL" id="CEP08475.1"/>
    </source>
</evidence>
<keyword evidence="3" id="KW-1185">Reference proteome</keyword>
<proteinExistence type="predicted"/>
<protein>
    <submittedName>
        <fullName evidence="2">Uncharacterized protein</fullName>
    </submittedName>
</protein>
<sequence length="67" mass="7494">MSTQSSKTKNSNVDMDQALYDWYFGQLTEEDIQTLDAIVVDLQKQAATSDPLPDSEGHEGLNTMEKN</sequence>
<evidence type="ECO:0000313" key="3">
    <source>
        <dbReference type="Proteomes" id="UP000054107"/>
    </source>
</evidence>
<feature type="compositionally biased region" description="Basic and acidic residues" evidence="1">
    <location>
        <begin position="55"/>
        <end position="67"/>
    </location>
</feature>
<reference evidence="2 3" key="1">
    <citation type="submission" date="2014-09" db="EMBL/GenBank/DDBJ databases">
        <authorList>
            <person name="Ellenberger Sabrina"/>
        </authorList>
    </citation>
    <scope>NUCLEOTIDE SEQUENCE [LARGE SCALE GENOMIC DNA]</scope>
    <source>
        <strain evidence="2 3">CBS 412.66</strain>
    </source>
</reference>